<accession>A0AAF3FFT6</accession>
<evidence type="ECO:0000256" key="1">
    <source>
        <dbReference type="SAM" id="MobiDB-lite"/>
    </source>
</evidence>
<dbReference type="AlphaFoldDB" id="A0AAF3FFT6"/>
<keyword evidence="2" id="KW-1185">Reference proteome</keyword>
<evidence type="ECO:0000313" key="3">
    <source>
        <dbReference type="WBParaSite" id="MBELARI_LOCUS5504"/>
    </source>
</evidence>
<feature type="compositionally biased region" description="Basic and acidic residues" evidence="1">
    <location>
        <begin position="230"/>
        <end position="277"/>
    </location>
</feature>
<feature type="compositionally biased region" description="Basic and acidic residues" evidence="1">
    <location>
        <begin position="214"/>
        <end position="223"/>
    </location>
</feature>
<feature type="region of interest" description="Disordered" evidence="1">
    <location>
        <begin position="183"/>
        <end position="484"/>
    </location>
</feature>
<protein>
    <submittedName>
        <fullName evidence="3">Uncharacterized protein</fullName>
    </submittedName>
</protein>
<sequence>MPQSEMTSPGDGGGLCCCLGSSREKAHDQPVTLIKSEPITSQPNSNSLASPGEPPMNGIRTKTAERSIDGFEEVSLEMKTLQQALPDTKSKDTQNKDTFNITDMQMDALCTEEESGEQIVEDEPDISANVIEEVDEAELNRLTHKGFPSVTRDEQKSADQADDELTFKQMMAEDYERRKKELLKEIESAEEQEREEKEEQENDSNRSFLNLELESDKGSEARVHASPSIHRVEMAQKNEDQPSTSHEDSDREGKEGMRRKRSVEDEKREIERNRVEQELMNEIETLDLEEVIDEDHKWEEKKQLSERELKKTDEQFREVVPQLSARSGNETDVESDDEDDEEEIMIDRHTETLPVHRVPVSQMYSKMSESDDESDDEEDREVIVPPPRKIHQQKDTEIVASSDEDSGNGNTRPDSSSEKENATHSDSPQINDHHITRVSLKSNGTSTVVVDGDTGGVRVSLDHPPNQKSLEHQLTDDEFSEKLI</sequence>
<feature type="region of interest" description="Disordered" evidence="1">
    <location>
        <begin position="27"/>
        <end position="62"/>
    </location>
</feature>
<name>A0AAF3FFT6_9BILA</name>
<feature type="compositionally biased region" description="Polar residues" evidence="1">
    <location>
        <begin position="38"/>
        <end position="49"/>
    </location>
</feature>
<reference evidence="3" key="1">
    <citation type="submission" date="2024-02" db="UniProtKB">
        <authorList>
            <consortium name="WormBaseParasite"/>
        </authorList>
    </citation>
    <scope>IDENTIFICATION</scope>
</reference>
<organism evidence="2 3">
    <name type="scientific">Mesorhabditis belari</name>
    <dbReference type="NCBI Taxonomy" id="2138241"/>
    <lineage>
        <taxon>Eukaryota</taxon>
        <taxon>Metazoa</taxon>
        <taxon>Ecdysozoa</taxon>
        <taxon>Nematoda</taxon>
        <taxon>Chromadorea</taxon>
        <taxon>Rhabditida</taxon>
        <taxon>Rhabditina</taxon>
        <taxon>Rhabditomorpha</taxon>
        <taxon>Rhabditoidea</taxon>
        <taxon>Rhabditidae</taxon>
        <taxon>Mesorhabditinae</taxon>
        <taxon>Mesorhabditis</taxon>
    </lineage>
</organism>
<dbReference type="Proteomes" id="UP000887575">
    <property type="component" value="Unassembled WGS sequence"/>
</dbReference>
<feature type="compositionally biased region" description="Basic and acidic residues" evidence="1">
    <location>
        <begin position="469"/>
        <end position="484"/>
    </location>
</feature>
<feature type="compositionally biased region" description="Acidic residues" evidence="1">
    <location>
        <begin position="279"/>
        <end position="293"/>
    </location>
</feature>
<proteinExistence type="predicted"/>
<feature type="compositionally biased region" description="Acidic residues" evidence="1">
    <location>
        <begin position="188"/>
        <end position="202"/>
    </location>
</feature>
<feature type="compositionally biased region" description="Low complexity" evidence="1">
    <location>
        <begin position="444"/>
        <end position="459"/>
    </location>
</feature>
<feature type="region of interest" description="Disordered" evidence="1">
    <location>
        <begin position="142"/>
        <end position="169"/>
    </location>
</feature>
<feature type="compositionally biased region" description="Acidic residues" evidence="1">
    <location>
        <begin position="370"/>
        <end position="380"/>
    </location>
</feature>
<feature type="compositionally biased region" description="Basic and acidic residues" evidence="1">
    <location>
        <begin position="294"/>
        <end position="317"/>
    </location>
</feature>
<evidence type="ECO:0000313" key="2">
    <source>
        <dbReference type="Proteomes" id="UP000887575"/>
    </source>
</evidence>
<feature type="compositionally biased region" description="Acidic residues" evidence="1">
    <location>
        <begin position="331"/>
        <end position="344"/>
    </location>
</feature>
<dbReference type="WBParaSite" id="MBELARI_LOCUS5504">
    <property type="protein sequence ID" value="MBELARI_LOCUS5504"/>
    <property type="gene ID" value="MBELARI_LOCUS5504"/>
</dbReference>